<dbReference type="InterPro" id="IPR013098">
    <property type="entry name" value="Ig_I-set"/>
</dbReference>
<evidence type="ECO:0000256" key="5">
    <source>
        <dbReference type="ARBA" id="ARBA00012430"/>
    </source>
</evidence>
<keyword evidence="18" id="KW-0112">Calmodulin-binding</keyword>
<comment type="subcellular location">
    <subcellularLocation>
        <location evidence="3">Cytoplasm</location>
    </subcellularLocation>
</comment>
<evidence type="ECO:0000256" key="3">
    <source>
        <dbReference type="ARBA" id="ARBA00004496"/>
    </source>
</evidence>
<keyword evidence="11" id="KW-0479">Metal-binding</keyword>
<reference evidence="26 27" key="1">
    <citation type="journal article" date="2023" name="Sci. Data">
        <title>Genome assembly of the Korean intertidal mud-creeper Batillaria attramentaria.</title>
        <authorList>
            <person name="Patra A.K."/>
            <person name="Ho P.T."/>
            <person name="Jun S."/>
            <person name="Lee S.J."/>
            <person name="Kim Y."/>
            <person name="Won Y.J."/>
        </authorList>
    </citation>
    <scope>NUCLEOTIDE SEQUENCE [LARGE SCALE GENOMIC DNA]</scope>
    <source>
        <strain evidence="26">Wonlab-2016</strain>
    </source>
</reference>
<feature type="region of interest" description="Disordered" evidence="22">
    <location>
        <begin position="215"/>
        <end position="235"/>
    </location>
</feature>
<evidence type="ECO:0000256" key="7">
    <source>
        <dbReference type="ARBA" id="ARBA00022490"/>
    </source>
</evidence>
<feature type="compositionally biased region" description="Polar residues" evidence="22">
    <location>
        <begin position="1078"/>
        <end position="1087"/>
    </location>
</feature>
<dbReference type="GO" id="GO:0004687">
    <property type="term" value="F:myosin light chain kinase activity"/>
    <property type="evidence" value="ECO:0007669"/>
    <property type="project" value="UniProtKB-EC"/>
</dbReference>
<feature type="compositionally biased region" description="Polar residues" evidence="22">
    <location>
        <begin position="1943"/>
        <end position="1966"/>
    </location>
</feature>
<evidence type="ECO:0000259" key="25">
    <source>
        <dbReference type="PROSITE" id="PS50853"/>
    </source>
</evidence>
<dbReference type="PROSITE" id="PS50853">
    <property type="entry name" value="FN3"/>
    <property type="match status" value="1"/>
</dbReference>
<dbReference type="InterPro" id="IPR011009">
    <property type="entry name" value="Kinase-like_dom_sf"/>
</dbReference>
<evidence type="ECO:0000256" key="12">
    <source>
        <dbReference type="ARBA" id="ARBA00022737"/>
    </source>
</evidence>
<feature type="region of interest" description="Disordered" evidence="22">
    <location>
        <begin position="823"/>
        <end position="1179"/>
    </location>
</feature>
<evidence type="ECO:0000256" key="16">
    <source>
        <dbReference type="ARBA" id="ARBA00022840"/>
    </source>
</evidence>
<feature type="domain" description="Fibronectin type-III" evidence="25">
    <location>
        <begin position="1382"/>
        <end position="1477"/>
    </location>
</feature>
<dbReference type="InterPro" id="IPR007110">
    <property type="entry name" value="Ig-like_dom"/>
</dbReference>
<dbReference type="InterPro" id="IPR003961">
    <property type="entry name" value="FN3_dom"/>
</dbReference>
<dbReference type="FunFam" id="1.10.510.10:FF:000175">
    <property type="entry name" value="Myosin light chain kinase, smooth muscle"/>
    <property type="match status" value="1"/>
</dbReference>
<comment type="cofactor">
    <cofactor evidence="1">
        <name>Ca(2+)</name>
        <dbReference type="ChEBI" id="CHEBI:29108"/>
    </cofactor>
</comment>
<sequence>METEVAELDFTLGCPTTEGHGGSGVPDTGTEQDRVAFACEDPGNSLKVQLPVFCSDTDVLSDSDRGCERLSVSETAQQNADSRLACFVVEESEVTSDETELPPNTGNSLKSEIFIEALTAQSVGPAAGGACETVAPPVDAAAVRTADGSDAVIGEESDLDPAPLRQTSELKIVLGGPGPSLVVLPVVGADSSVNKSVSSTNDEEDTQSETRFLAENLPASADSERGESESLCAITGDGQKPGVFQVAGPQGSLVLENPLDAESTEMDDEQLQVYLQQEGATRGKRDTSGNANLGLKEGMWVICQVVFCRDEQSIEFPRLPSPDVKKPEKVRAPEFVVKPRRQFVDEGQSAKFKVSYDGSPSTFTWTKDGKPLSSGSKFKIYEQDGYHYLEVLDVESGDSGIYVGTVQNSAGTDTASAELDVFEKPKLLTRGAKPPNLVTPLQDLSVAVGERDVRLECQVSDADDCDVTWYHDGKEIRQGRRYKTRFTGAVASLTVTEIREDEGGLYECVLSNASGEVRTSCTLSTDSEKLEPPVFTKELQDMEVEDGDKVELVVEVRGTLPIQVYWLHNNCPVTVDTPGCILRAADGVHSLIIPHAGPDSVGEYVCEAYNDYGDTDTFCRISVAEVDKPDPPEFLTRPKLLTIEEGTRASFTCSVKGHPLPNVTWERNGCTLFTNKKYQITNEGNSHSLEILAPDKSDAGQYICRAENCAGSVSHTCSLVISHTKPAKSAQVDFRNVLKSRQPVGQIRKQGSTESERSDKENEARDFRSVLRNNRQATPPPSTATRDSKAPTTTVNSTQRPASSASVNPRGGLRKALDLFEKNNPSTQEQTKSTSQWTSAPLSDRVKSAPVQESVYNKSSSRQVHIAPSTVKTSAGKDFPRTTGPSHTDPVKTDFRSVLSNRQRNFEKNGHTSADISRTQVKDSKPLWSKDSSSYSTKNGHNRDAKSLPPSKVDFRNVLKNKLSDREEKPPPSRDLKSKPVVQSKDLRSTVLGRKSVFEEKRNELSHSTDREPSQDRSTIRPVSKPKDINSLKSRFESPPAKDFREVQLKSVKPQLKAENPAVKEKPERPTDLKIQIPVSQRTTTFSRTKEPEVFAQEADTTRPPAFSPLSDSSFLSDSSKFSDNSKTSEASIRSDDTKEDELTDFQTTRKVDRWRENGRAGRRRSSDISQRPSIQDRLSDQRVRYGSKAVLQCTVVGVPEPDIKWSINKKAIKPSKFFRLSYAENVAQLVVAEAFSEDEGEYTCTATNTAGTDSCSCYLTVEASSSKSSRSEGHAFEGPVHTPPRVLTLAPRDITVQRGQPVRIDITFCGEPAPIVRWFKAKTEISPDKHFKIVTDNSKSSLVIDAVSPNDAGRYTITVTNDLGSDLMSATINVEDVPEPPIGKPHVYDISRRSVSLSWCGPPFDGGCQVTHYAIEVRESNSQRWTTLTSDCQSTSYHALNLKPERSYQFRVRAGNKLGLSDPSDISEAVVMTDPLHTSEDYESDGPSEVFSPTIDYRGRDELPFEPRQVDIKTGNKFEDHYELLQEVGKGKFGNVYKCREKATDKYWAAKVVKCREKEKDNLRLEVKVMNQLAHPKLLMLWDAFEEPRKMVLIMEYVGAGELFERVIREDFVLTEGDCVHFVRQICSGVGYMHSQSILHLDLKPENVLCVSDNSNQIKIIDFGLARFYKPGESIRVLFGTPEFIAPEVINYDEISFATDLWSIGVICYILLSGLSPFLGDNDPETLANVTSGDYDFDDDSFEDISENAKDFIRRLLVKRKEKRNTIKQCLEHPWLAQEDTRIRSKRLNTERLKCFMARRKWQKTGNAIRALGRMASLQKLLQGGSSSSNSSSVSSTPVNTPTPTSAGLGSMLPPVFDAPASAKNTPENLSSPAKVVKDPGEETQKPGDTSSESKGDNTVPPKSVRDKTGVTFMEAGKSSADASPASRRRLLERKTELPAHSQETGPARPTTQRTRSPDISTEANTAAAERSPQSQTRDHLPGTHKTNGLSPSTESHLNNGGQDENGSPSFTKKMVDCTAVCGDVVRFDVKVTGDPTPALVWTFEDEVVEEDERHIVGLGGNGNCSLIVRSVTEDDEGEYSCTAKNRHGEVTCSAELTVYGTGAF</sequence>
<feature type="domain" description="Ig-like" evidence="24">
    <location>
        <begin position="435"/>
        <end position="524"/>
    </location>
</feature>
<dbReference type="GO" id="GO:0005737">
    <property type="term" value="C:cytoplasm"/>
    <property type="evidence" value="ECO:0007669"/>
    <property type="project" value="UniProtKB-SubCell"/>
</dbReference>
<dbReference type="SUPFAM" id="SSF56112">
    <property type="entry name" value="Protein kinase-like (PK-like)"/>
    <property type="match status" value="1"/>
</dbReference>
<feature type="region of interest" description="Disordered" evidence="22">
    <location>
        <begin position="741"/>
        <end position="810"/>
    </location>
</feature>
<name>A0ABD0M721_9CAEN</name>
<accession>A0ABD0M721</accession>
<feature type="compositionally biased region" description="Low complexity" evidence="22">
    <location>
        <begin position="1827"/>
        <end position="1847"/>
    </location>
</feature>
<dbReference type="CDD" id="cd00063">
    <property type="entry name" value="FN3"/>
    <property type="match status" value="1"/>
</dbReference>
<feature type="compositionally biased region" description="Polar residues" evidence="22">
    <location>
        <begin position="930"/>
        <end position="939"/>
    </location>
</feature>
<dbReference type="Pfam" id="PF07679">
    <property type="entry name" value="I-set"/>
    <property type="match status" value="7"/>
</dbReference>
<keyword evidence="13 21" id="KW-0547">Nucleotide-binding</keyword>
<dbReference type="InterPro" id="IPR000719">
    <property type="entry name" value="Prot_kinase_dom"/>
</dbReference>
<evidence type="ECO:0000256" key="8">
    <source>
        <dbReference type="ARBA" id="ARBA00022527"/>
    </source>
</evidence>
<feature type="compositionally biased region" description="Polar residues" evidence="22">
    <location>
        <begin position="823"/>
        <end position="841"/>
    </location>
</feature>
<evidence type="ECO:0000256" key="17">
    <source>
        <dbReference type="ARBA" id="ARBA00022842"/>
    </source>
</evidence>
<evidence type="ECO:0000256" key="1">
    <source>
        <dbReference type="ARBA" id="ARBA00001913"/>
    </source>
</evidence>
<feature type="region of interest" description="Disordered" evidence="22">
    <location>
        <begin position="1823"/>
        <end position="1910"/>
    </location>
</feature>
<evidence type="ECO:0000256" key="10">
    <source>
        <dbReference type="ARBA" id="ARBA00022679"/>
    </source>
</evidence>
<dbReference type="FunFam" id="2.60.40.10:FF:000080">
    <property type="entry name" value="Myosin light chain kinase, smooth muscle"/>
    <property type="match status" value="1"/>
</dbReference>
<feature type="domain" description="Ig-like" evidence="24">
    <location>
        <begin position="1285"/>
        <end position="1374"/>
    </location>
</feature>
<evidence type="ECO:0000259" key="24">
    <source>
        <dbReference type="PROSITE" id="PS50835"/>
    </source>
</evidence>
<evidence type="ECO:0000256" key="6">
    <source>
        <dbReference type="ARBA" id="ARBA00021842"/>
    </source>
</evidence>
<keyword evidence="17" id="KW-0460">Magnesium</keyword>
<dbReference type="PROSITE" id="PS00108">
    <property type="entry name" value="PROTEIN_KINASE_ST"/>
    <property type="match status" value="1"/>
</dbReference>
<feature type="domain" description="Ig-like" evidence="24">
    <location>
        <begin position="532"/>
        <end position="622"/>
    </location>
</feature>
<comment type="caution">
    <text evidence="26">The sequence shown here is derived from an EMBL/GenBank/DDBJ whole genome shotgun (WGS) entry which is preliminary data.</text>
</comment>
<dbReference type="PANTHER" id="PTHR47633:SF7">
    <property type="entry name" value="TITIN HOMOLOG"/>
    <property type="match status" value="1"/>
</dbReference>
<feature type="region of interest" description="Disordered" evidence="22">
    <location>
        <begin position="1"/>
        <end position="30"/>
    </location>
</feature>
<feature type="compositionally biased region" description="Polar residues" evidence="22">
    <location>
        <begin position="1986"/>
        <end position="2011"/>
    </location>
</feature>
<dbReference type="InterPro" id="IPR036116">
    <property type="entry name" value="FN3_sf"/>
</dbReference>
<keyword evidence="16 21" id="KW-0067">ATP-binding</keyword>
<dbReference type="GO" id="GO:0005524">
    <property type="term" value="F:ATP binding"/>
    <property type="evidence" value="ECO:0007669"/>
    <property type="project" value="UniProtKB-UniRule"/>
</dbReference>
<dbReference type="FunFam" id="3.30.200.20:FF:000042">
    <property type="entry name" value="Aurora kinase A"/>
    <property type="match status" value="1"/>
</dbReference>
<dbReference type="Pfam" id="PF00041">
    <property type="entry name" value="fn3"/>
    <property type="match status" value="1"/>
</dbReference>
<dbReference type="PROSITE" id="PS00107">
    <property type="entry name" value="PROTEIN_KINASE_ATP"/>
    <property type="match status" value="1"/>
</dbReference>
<dbReference type="InterPro" id="IPR003598">
    <property type="entry name" value="Ig_sub2"/>
</dbReference>
<feature type="compositionally biased region" description="Basic and acidic residues" evidence="22">
    <location>
        <begin position="1062"/>
        <end position="1072"/>
    </location>
</feature>
<keyword evidence="8" id="KW-0723">Serine/threonine-protein kinase</keyword>
<dbReference type="InterPro" id="IPR003599">
    <property type="entry name" value="Ig_sub"/>
</dbReference>
<feature type="compositionally biased region" description="Basic and acidic residues" evidence="22">
    <location>
        <begin position="754"/>
        <end position="769"/>
    </location>
</feature>
<dbReference type="Gene3D" id="1.10.510.10">
    <property type="entry name" value="Transferase(Phosphotransferase) domain 1"/>
    <property type="match status" value="1"/>
</dbReference>
<comment type="cofactor">
    <cofactor evidence="2">
        <name>Mg(2+)</name>
        <dbReference type="ChEBI" id="CHEBI:18420"/>
    </cofactor>
</comment>
<evidence type="ECO:0000256" key="11">
    <source>
        <dbReference type="ARBA" id="ARBA00022723"/>
    </source>
</evidence>
<dbReference type="Pfam" id="PF00069">
    <property type="entry name" value="Pkinase"/>
    <property type="match status" value="1"/>
</dbReference>
<feature type="compositionally biased region" description="Basic and acidic residues" evidence="22">
    <location>
        <begin position="953"/>
        <end position="978"/>
    </location>
</feature>
<evidence type="ECO:0000313" key="27">
    <source>
        <dbReference type="Proteomes" id="UP001519460"/>
    </source>
</evidence>
<dbReference type="Gene3D" id="3.30.200.20">
    <property type="entry name" value="Phosphorylase Kinase, domain 1"/>
    <property type="match status" value="1"/>
</dbReference>
<dbReference type="EC" id="2.7.11.18" evidence="5"/>
<dbReference type="EMBL" id="JACVVK020000004">
    <property type="protein sequence ID" value="KAK7507174.1"/>
    <property type="molecule type" value="Genomic_DNA"/>
</dbReference>
<dbReference type="SMART" id="SM00220">
    <property type="entry name" value="S_TKc"/>
    <property type="match status" value="1"/>
</dbReference>
<feature type="compositionally biased region" description="Polar residues" evidence="22">
    <location>
        <begin position="854"/>
        <end position="863"/>
    </location>
</feature>
<dbReference type="FunFam" id="2.60.40.10:FF:000107">
    <property type="entry name" value="Myosin, light chain kinase a"/>
    <property type="match status" value="4"/>
</dbReference>
<dbReference type="Gene3D" id="2.60.40.10">
    <property type="entry name" value="Immunoglobulins"/>
    <property type="match status" value="8"/>
</dbReference>
<dbReference type="PANTHER" id="PTHR47633">
    <property type="entry name" value="IMMUNOGLOBULIN"/>
    <property type="match status" value="1"/>
</dbReference>
<dbReference type="InterPro" id="IPR008271">
    <property type="entry name" value="Ser/Thr_kinase_AS"/>
</dbReference>
<dbReference type="GO" id="GO:0046872">
    <property type="term" value="F:metal ion binding"/>
    <property type="evidence" value="ECO:0007669"/>
    <property type="project" value="UniProtKB-KW"/>
</dbReference>
<organism evidence="26 27">
    <name type="scientific">Batillaria attramentaria</name>
    <dbReference type="NCBI Taxonomy" id="370345"/>
    <lineage>
        <taxon>Eukaryota</taxon>
        <taxon>Metazoa</taxon>
        <taxon>Spiralia</taxon>
        <taxon>Lophotrochozoa</taxon>
        <taxon>Mollusca</taxon>
        <taxon>Gastropoda</taxon>
        <taxon>Caenogastropoda</taxon>
        <taxon>Sorbeoconcha</taxon>
        <taxon>Cerithioidea</taxon>
        <taxon>Batillariidae</taxon>
        <taxon>Batillaria</taxon>
    </lineage>
</organism>
<feature type="binding site" evidence="21">
    <location>
        <position position="1552"/>
    </location>
    <ligand>
        <name>ATP</name>
        <dbReference type="ChEBI" id="CHEBI:30616"/>
    </ligand>
</feature>
<dbReference type="SUPFAM" id="SSF48726">
    <property type="entry name" value="Immunoglobulin"/>
    <property type="match status" value="7"/>
</dbReference>
<feature type="domain" description="Ig-like" evidence="24">
    <location>
        <begin position="2010"/>
        <end position="2099"/>
    </location>
</feature>
<dbReference type="CDD" id="cd14103">
    <property type="entry name" value="STKc_MLCK"/>
    <property type="match status" value="1"/>
</dbReference>
<keyword evidence="15" id="KW-0106">Calcium</keyword>
<evidence type="ECO:0000256" key="15">
    <source>
        <dbReference type="ARBA" id="ARBA00022837"/>
    </source>
</evidence>
<keyword evidence="10" id="KW-0808">Transferase</keyword>
<dbReference type="FunFam" id="2.60.40.10:FF:001084">
    <property type="entry name" value="obscurin-like isoform X3"/>
    <property type="match status" value="1"/>
</dbReference>
<evidence type="ECO:0000256" key="22">
    <source>
        <dbReference type="SAM" id="MobiDB-lite"/>
    </source>
</evidence>
<dbReference type="InterPro" id="IPR017441">
    <property type="entry name" value="Protein_kinase_ATP_BS"/>
</dbReference>
<evidence type="ECO:0000256" key="19">
    <source>
        <dbReference type="ARBA" id="ARBA00023319"/>
    </source>
</evidence>
<comment type="similarity">
    <text evidence="4">Belongs to the protein kinase superfamily. CAMK Ser/Thr protein kinase family.</text>
</comment>
<dbReference type="SMART" id="SM00060">
    <property type="entry name" value="FN3"/>
    <property type="match status" value="1"/>
</dbReference>
<evidence type="ECO:0000256" key="13">
    <source>
        <dbReference type="ARBA" id="ARBA00022741"/>
    </source>
</evidence>
<feature type="compositionally biased region" description="Basic and acidic residues" evidence="22">
    <location>
        <begin position="996"/>
        <end position="1048"/>
    </location>
</feature>
<dbReference type="PROSITE" id="PS50011">
    <property type="entry name" value="PROTEIN_KINASE_DOM"/>
    <property type="match status" value="1"/>
</dbReference>
<evidence type="ECO:0000256" key="9">
    <source>
        <dbReference type="ARBA" id="ARBA00022553"/>
    </source>
</evidence>
<dbReference type="SMART" id="SM00408">
    <property type="entry name" value="IGc2"/>
    <property type="match status" value="7"/>
</dbReference>
<feature type="compositionally biased region" description="Low complexity" evidence="22">
    <location>
        <begin position="1108"/>
        <end position="1129"/>
    </location>
</feature>
<dbReference type="FunFam" id="2.60.40.10:FF:000147">
    <property type="entry name" value="Myosin light chain kinase"/>
    <property type="match status" value="1"/>
</dbReference>
<dbReference type="InterPro" id="IPR013783">
    <property type="entry name" value="Ig-like_fold"/>
</dbReference>
<feature type="compositionally biased region" description="Basic and acidic residues" evidence="22">
    <location>
        <begin position="1148"/>
        <end position="1160"/>
    </location>
</feature>
<dbReference type="SMART" id="SM00409">
    <property type="entry name" value="IG"/>
    <property type="match status" value="7"/>
</dbReference>
<keyword evidence="14" id="KW-0418">Kinase</keyword>
<feature type="domain" description="Ig-like" evidence="24">
    <location>
        <begin position="632"/>
        <end position="722"/>
    </location>
</feature>
<evidence type="ECO:0000256" key="20">
    <source>
        <dbReference type="ARBA" id="ARBA00030959"/>
    </source>
</evidence>
<evidence type="ECO:0000256" key="14">
    <source>
        <dbReference type="ARBA" id="ARBA00022777"/>
    </source>
</evidence>
<dbReference type="InterPro" id="IPR036179">
    <property type="entry name" value="Ig-like_dom_sf"/>
</dbReference>
<feature type="domain" description="Ig-like" evidence="24">
    <location>
        <begin position="1173"/>
        <end position="1261"/>
    </location>
</feature>
<feature type="domain" description="Protein kinase" evidence="23">
    <location>
        <begin position="1523"/>
        <end position="1777"/>
    </location>
</feature>
<evidence type="ECO:0000259" key="23">
    <source>
        <dbReference type="PROSITE" id="PS50011"/>
    </source>
</evidence>
<keyword evidence="19" id="KW-0393">Immunoglobulin domain</keyword>
<feature type="region of interest" description="Disordered" evidence="22">
    <location>
        <begin position="1935"/>
        <end position="2011"/>
    </location>
</feature>
<evidence type="ECO:0000256" key="2">
    <source>
        <dbReference type="ARBA" id="ARBA00001946"/>
    </source>
</evidence>
<keyword evidence="12" id="KW-0677">Repeat</keyword>
<keyword evidence="7" id="KW-0963">Cytoplasm</keyword>
<dbReference type="GO" id="GO:0005516">
    <property type="term" value="F:calmodulin binding"/>
    <property type="evidence" value="ECO:0007669"/>
    <property type="project" value="UniProtKB-KW"/>
</dbReference>
<dbReference type="PROSITE" id="PS50835">
    <property type="entry name" value="IG_LIKE"/>
    <property type="match status" value="7"/>
</dbReference>
<evidence type="ECO:0000256" key="18">
    <source>
        <dbReference type="ARBA" id="ARBA00022860"/>
    </source>
</evidence>
<keyword evidence="27" id="KW-1185">Reference proteome</keyword>
<gene>
    <name evidence="26" type="ORF">BaRGS_00001109</name>
</gene>
<feature type="compositionally biased region" description="Polar residues" evidence="22">
    <location>
        <begin position="790"/>
        <end position="807"/>
    </location>
</feature>
<evidence type="ECO:0000256" key="4">
    <source>
        <dbReference type="ARBA" id="ARBA00006692"/>
    </source>
</evidence>
<proteinExistence type="inferred from homology"/>
<keyword evidence="9" id="KW-0597">Phosphoprotein</keyword>
<protein>
    <recommendedName>
        <fullName evidence="6">Myosin light chain kinase, smooth muscle</fullName>
        <ecNumber evidence="5">2.7.11.18</ecNumber>
    </recommendedName>
    <alternativeName>
        <fullName evidence="20">Telokin</fullName>
    </alternativeName>
</protein>
<feature type="compositionally biased region" description="Basic and acidic residues" evidence="22">
    <location>
        <begin position="1877"/>
        <end position="1897"/>
    </location>
</feature>
<evidence type="ECO:0000256" key="21">
    <source>
        <dbReference type="PROSITE-ProRule" id="PRU10141"/>
    </source>
</evidence>
<feature type="compositionally biased region" description="Polar residues" evidence="22">
    <location>
        <begin position="1864"/>
        <end position="1873"/>
    </location>
</feature>
<feature type="domain" description="Ig-like" evidence="24">
    <location>
        <begin position="333"/>
        <end position="420"/>
    </location>
</feature>
<dbReference type="Proteomes" id="UP001519460">
    <property type="component" value="Unassembled WGS sequence"/>
</dbReference>
<dbReference type="SUPFAM" id="SSF49265">
    <property type="entry name" value="Fibronectin type III"/>
    <property type="match status" value="1"/>
</dbReference>
<evidence type="ECO:0000313" key="26">
    <source>
        <dbReference type="EMBL" id="KAK7507174.1"/>
    </source>
</evidence>